<feature type="region of interest" description="Disordered" evidence="2">
    <location>
        <begin position="293"/>
        <end position="312"/>
    </location>
</feature>
<accession>R0JZ95</accession>
<gene>
    <name evidence="3" type="ORF">SETTUDRAFT_165976</name>
</gene>
<dbReference type="SUPFAM" id="SSF51735">
    <property type="entry name" value="NAD(P)-binding Rossmann-fold domains"/>
    <property type="match status" value="1"/>
</dbReference>
<reference evidence="3 4" key="2">
    <citation type="journal article" date="2013" name="PLoS Genet.">
        <title>Comparative genome structure, secondary metabolite, and effector coding capacity across Cochliobolus pathogens.</title>
        <authorList>
            <person name="Condon B.J."/>
            <person name="Leng Y."/>
            <person name="Wu D."/>
            <person name="Bushley K.E."/>
            <person name="Ohm R.A."/>
            <person name="Otillar R."/>
            <person name="Martin J."/>
            <person name="Schackwitz W."/>
            <person name="Grimwood J."/>
            <person name="MohdZainudin N."/>
            <person name="Xue C."/>
            <person name="Wang R."/>
            <person name="Manning V.A."/>
            <person name="Dhillon B."/>
            <person name="Tu Z.J."/>
            <person name="Steffenson B.J."/>
            <person name="Salamov A."/>
            <person name="Sun H."/>
            <person name="Lowry S."/>
            <person name="LaButti K."/>
            <person name="Han J."/>
            <person name="Copeland A."/>
            <person name="Lindquist E."/>
            <person name="Barry K."/>
            <person name="Schmutz J."/>
            <person name="Baker S.E."/>
            <person name="Ciuffetti L.M."/>
            <person name="Grigoriev I.V."/>
            <person name="Zhong S."/>
            <person name="Turgeon B.G."/>
        </authorList>
    </citation>
    <scope>NUCLEOTIDE SEQUENCE [LARGE SCALE GENOMIC DNA]</scope>
    <source>
        <strain evidence="4">28A</strain>
    </source>
</reference>
<dbReference type="Pfam" id="PF00106">
    <property type="entry name" value="adh_short"/>
    <property type="match status" value="2"/>
</dbReference>
<reference evidence="3 4" key="1">
    <citation type="journal article" date="2012" name="PLoS Pathog.">
        <title>Diverse lifestyles and strategies of plant pathogenesis encoded in the genomes of eighteen Dothideomycetes fungi.</title>
        <authorList>
            <person name="Ohm R.A."/>
            <person name="Feau N."/>
            <person name="Henrissat B."/>
            <person name="Schoch C.L."/>
            <person name="Horwitz B.A."/>
            <person name="Barry K.W."/>
            <person name="Condon B.J."/>
            <person name="Copeland A.C."/>
            <person name="Dhillon B."/>
            <person name="Glaser F."/>
            <person name="Hesse C.N."/>
            <person name="Kosti I."/>
            <person name="LaButti K."/>
            <person name="Lindquist E.A."/>
            <person name="Lucas S."/>
            <person name="Salamov A.A."/>
            <person name="Bradshaw R.E."/>
            <person name="Ciuffetti L."/>
            <person name="Hamelin R.C."/>
            <person name="Kema G.H.J."/>
            <person name="Lawrence C."/>
            <person name="Scott J.A."/>
            <person name="Spatafora J.W."/>
            <person name="Turgeon B.G."/>
            <person name="de Wit P.J.G.M."/>
            <person name="Zhong S."/>
            <person name="Goodwin S.B."/>
            <person name="Grigoriev I.V."/>
        </authorList>
    </citation>
    <scope>NUCLEOTIDE SEQUENCE [LARGE SCALE GENOMIC DNA]</scope>
    <source>
        <strain evidence="4">28A</strain>
    </source>
</reference>
<dbReference type="InterPro" id="IPR002347">
    <property type="entry name" value="SDR_fam"/>
</dbReference>
<dbReference type="HOGENOM" id="CLU_010194_2_2_1"/>
<dbReference type="PROSITE" id="PS00061">
    <property type="entry name" value="ADH_SHORT"/>
    <property type="match status" value="1"/>
</dbReference>
<evidence type="ECO:0000313" key="4">
    <source>
        <dbReference type="Proteomes" id="UP000016935"/>
    </source>
</evidence>
<dbReference type="AlphaFoldDB" id="R0JZ95"/>
<keyword evidence="4" id="KW-1185">Reference proteome</keyword>
<dbReference type="eggNOG" id="KOG0725">
    <property type="taxonomic scope" value="Eukaryota"/>
</dbReference>
<keyword evidence="1" id="KW-0521">NADP</keyword>
<name>R0JZ95_EXST2</name>
<dbReference type="RefSeq" id="XP_008030975.1">
    <property type="nucleotide sequence ID" value="XM_008032784.1"/>
</dbReference>
<evidence type="ECO:0008006" key="5">
    <source>
        <dbReference type="Google" id="ProtNLM"/>
    </source>
</evidence>
<dbReference type="GeneID" id="19399654"/>
<dbReference type="PANTHER" id="PTHR42808">
    <property type="entry name" value="HYDROXYSTEROID DEHYDROGENASE-LIKE PROTEIN 2"/>
    <property type="match status" value="1"/>
</dbReference>
<evidence type="ECO:0000256" key="1">
    <source>
        <dbReference type="ARBA" id="ARBA00022857"/>
    </source>
</evidence>
<dbReference type="InterPro" id="IPR051935">
    <property type="entry name" value="HSDL2"/>
</dbReference>
<organism evidence="3 4">
    <name type="scientific">Exserohilum turcicum (strain 28A)</name>
    <name type="common">Northern leaf blight fungus</name>
    <name type="synonym">Setosphaeria turcica</name>
    <dbReference type="NCBI Taxonomy" id="671987"/>
    <lineage>
        <taxon>Eukaryota</taxon>
        <taxon>Fungi</taxon>
        <taxon>Dikarya</taxon>
        <taxon>Ascomycota</taxon>
        <taxon>Pezizomycotina</taxon>
        <taxon>Dothideomycetes</taxon>
        <taxon>Pleosporomycetidae</taxon>
        <taxon>Pleosporales</taxon>
        <taxon>Pleosporineae</taxon>
        <taxon>Pleosporaceae</taxon>
        <taxon>Exserohilum</taxon>
    </lineage>
</organism>
<dbReference type="InterPro" id="IPR020904">
    <property type="entry name" value="Sc_DH/Rdtase_CS"/>
</dbReference>
<dbReference type="Gene3D" id="3.40.50.720">
    <property type="entry name" value="NAD(P)-binding Rossmann-like Domain"/>
    <property type="match status" value="1"/>
</dbReference>
<evidence type="ECO:0000313" key="3">
    <source>
        <dbReference type="EMBL" id="EOA81542.1"/>
    </source>
</evidence>
<sequence length="312" mass="33361">MADAKTTQQVALVVGASRGIGRQIAIDLAKEGYAVVVSAKSTSDASSTTPFPPDPNSRASTISTVALEIQKAGGTATPIAVDTRSATSISNLISQTLATHGRLDVVIYNSGAIWWAPVSQTPLSRFQLMQRVNIEGLYAVVSACLPHFADAASTAAKGRIIVVSPPIYSRFVRGKTAYAIGKIGMSVFTTGLAMDFAREAKTEMAITSLWPATAIQSAATRREDARDLRTANVFSDAVLQILKAAPQHVNGRCLVDEDFLRETGVTEFARYSVVPGSVPRRMMPARFPDLSVAEQEDEGKRMDSTVLRASKL</sequence>
<evidence type="ECO:0000256" key="2">
    <source>
        <dbReference type="SAM" id="MobiDB-lite"/>
    </source>
</evidence>
<protein>
    <recommendedName>
        <fullName evidence="5">Short chain dehydrogenase</fullName>
    </recommendedName>
</protein>
<proteinExistence type="predicted"/>
<dbReference type="OrthoDB" id="5327538at2759"/>
<dbReference type="EMBL" id="KB908866">
    <property type="protein sequence ID" value="EOA81542.1"/>
    <property type="molecule type" value="Genomic_DNA"/>
</dbReference>
<dbReference type="Proteomes" id="UP000016935">
    <property type="component" value="Unassembled WGS sequence"/>
</dbReference>
<dbReference type="STRING" id="671987.R0JZ95"/>
<dbReference type="InterPro" id="IPR036291">
    <property type="entry name" value="NAD(P)-bd_dom_sf"/>
</dbReference>
<dbReference type="PANTHER" id="PTHR42808:SF4">
    <property type="entry name" value="SHORT CHAIN DEHYDROGENASE"/>
    <property type="match status" value="1"/>
</dbReference>
<dbReference type="PRINTS" id="PR00081">
    <property type="entry name" value="GDHRDH"/>
</dbReference>